<dbReference type="InterPro" id="IPR008554">
    <property type="entry name" value="Glutaredoxin-like"/>
</dbReference>
<dbReference type="Gene3D" id="3.40.30.10">
    <property type="entry name" value="Glutaredoxin"/>
    <property type="match status" value="1"/>
</dbReference>
<dbReference type="RefSeq" id="WP_123201596.1">
    <property type="nucleotide sequence ID" value="NZ_RJMB01000011.1"/>
</dbReference>
<dbReference type="SUPFAM" id="SSF52833">
    <property type="entry name" value="Thioredoxin-like"/>
    <property type="match status" value="1"/>
</dbReference>
<reference evidence="1 2" key="1">
    <citation type="submission" date="2018-11" db="EMBL/GenBank/DDBJ databases">
        <title>The genome draft of YIM 96095.</title>
        <authorList>
            <person name="Tang S.-K."/>
            <person name="Chunyu W.-X."/>
            <person name="Feng Y.-Z."/>
        </authorList>
    </citation>
    <scope>NUCLEOTIDE SEQUENCE [LARGE SCALE GENOMIC DNA]</scope>
    <source>
        <strain evidence="1 2">YIM 96095</strain>
    </source>
</reference>
<name>A0A3N0E9B2_9ACTN</name>
<organism evidence="1 2">
    <name type="scientific">Halostreptopolyspora alba</name>
    <dbReference type="NCBI Taxonomy" id="2487137"/>
    <lineage>
        <taxon>Bacteria</taxon>
        <taxon>Bacillati</taxon>
        <taxon>Actinomycetota</taxon>
        <taxon>Actinomycetes</taxon>
        <taxon>Streptosporangiales</taxon>
        <taxon>Nocardiopsidaceae</taxon>
        <taxon>Halostreptopolyspora</taxon>
    </lineage>
</organism>
<proteinExistence type="predicted"/>
<dbReference type="EMBL" id="RJMB01000011">
    <property type="protein sequence ID" value="RNL84426.1"/>
    <property type="molecule type" value="Genomic_DNA"/>
</dbReference>
<comment type="caution">
    <text evidence="1">The sequence shown here is derived from an EMBL/GenBank/DDBJ whole genome shotgun (WGS) entry which is preliminary data.</text>
</comment>
<dbReference type="Proteomes" id="UP000269198">
    <property type="component" value="Unassembled WGS sequence"/>
</dbReference>
<dbReference type="AlphaFoldDB" id="A0A3N0E9B2"/>
<dbReference type="Pfam" id="PF05768">
    <property type="entry name" value="Glrx-like"/>
    <property type="match status" value="1"/>
</dbReference>
<gene>
    <name evidence="1" type="ORF">EFW17_12825</name>
</gene>
<accession>A0A3N0E9B2</accession>
<sequence>MSGTEPAQRITMLGKPGCHLCDDALRVIERVAADLGVGYAVRDITMASQGERDEYWERIPVTFVDGRPHDFWRVSEKRLRAALE</sequence>
<evidence type="ECO:0000313" key="1">
    <source>
        <dbReference type="EMBL" id="RNL84426.1"/>
    </source>
</evidence>
<dbReference type="InterPro" id="IPR036249">
    <property type="entry name" value="Thioredoxin-like_sf"/>
</dbReference>
<keyword evidence="2" id="KW-1185">Reference proteome</keyword>
<dbReference type="OrthoDB" id="8779161at2"/>
<evidence type="ECO:0000313" key="2">
    <source>
        <dbReference type="Proteomes" id="UP000269198"/>
    </source>
</evidence>
<protein>
    <submittedName>
        <fullName evidence="1">Glutaredoxin family protein</fullName>
    </submittedName>
</protein>